<evidence type="ECO:0000313" key="4">
    <source>
        <dbReference type="Proteomes" id="UP001150941"/>
    </source>
</evidence>
<dbReference type="AlphaFoldDB" id="A0A9W9PA40"/>
<name>A0A9W9PA40_9EURO</name>
<proteinExistence type="predicted"/>
<evidence type="ECO:0000256" key="1">
    <source>
        <dbReference type="SAM" id="MobiDB-lite"/>
    </source>
</evidence>
<protein>
    <recommendedName>
        <fullName evidence="2">Myb-like DNA-binding domain-containing protein</fullName>
    </recommendedName>
</protein>
<sequence>MALDALTSDHPHPTDKDFVFECLKAFNSSKGKIDIDVVAAALGYTNAKSAANRWNSLKRTHGFKLDATSGRPSIEPPQPARGRKRGPKPPSDDDKPDETDHDASPDIA</sequence>
<organism evidence="3 4">
    <name type="scientific">Penicillium chermesinum</name>
    <dbReference type="NCBI Taxonomy" id="63820"/>
    <lineage>
        <taxon>Eukaryota</taxon>
        <taxon>Fungi</taxon>
        <taxon>Dikarya</taxon>
        <taxon>Ascomycota</taxon>
        <taxon>Pezizomycotina</taxon>
        <taxon>Eurotiomycetes</taxon>
        <taxon>Eurotiomycetidae</taxon>
        <taxon>Eurotiales</taxon>
        <taxon>Aspergillaceae</taxon>
        <taxon>Penicillium</taxon>
    </lineage>
</organism>
<accession>A0A9W9PA40</accession>
<dbReference type="InterPro" id="IPR054505">
    <property type="entry name" value="Myb_DNA-bind_8"/>
</dbReference>
<keyword evidence="4" id="KW-1185">Reference proteome</keyword>
<dbReference type="RefSeq" id="XP_058332317.1">
    <property type="nucleotide sequence ID" value="XM_058473314.1"/>
</dbReference>
<gene>
    <name evidence="3" type="ORF">N7468_004017</name>
</gene>
<dbReference type="GeneID" id="83200617"/>
<dbReference type="OrthoDB" id="5421770at2759"/>
<dbReference type="EMBL" id="JAPQKS010000003">
    <property type="protein sequence ID" value="KAJ5239398.1"/>
    <property type="molecule type" value="Genomic_DNA"/>
</dbReference>
<feature type="region of interest" description="Disordered" evidence="1">
    <location>
        <begin position="62"/>
        <end position="108"/>
    </location>
</feature>
<evidence type="ECO:0000259" key="2">
    <source>
        <dbReference type="Pfam" id="PF22980"/>
    </source>
</evidence>
<comment type="caution">
    <text evidence="3">The sequence shown here is derived from an EMBL/GenBank/DDBJ whole genome shotgun (WGS) entry which is preliminary data.</text>
</comment>
<evidence type="ECO:0000313" key="3">
    <source>
        <dbReference type="EMBL" id="KAJ5239398.1"/>
    </source>
</evidence>
<reference evidence="3" key="2">
    <citation type="journal article" date="2023" name="IMA Fungus">
        <title>Comparative genomic study of the Penicillium genus elucidates a diverse pangenome and 15 lateral gene transfer events.</title>
        <authorList>
            <person name="Petersen C."/>
            <person name="Sorensen T."/>
            <person name="Nielsen M.R."/>
            <person name="Sondergaard T.E."/>
            <person name="Sorensen J.L."/>
            <person name="Fitzpatrick D.A."/>
            <person name="Frisvad J.C."/>
            <person name="Nielsen K.L."/>
        </authorList>
    </citation>
    <scope>NUCLEOTIDE SEQUENCE</scope>
    <source>
        <strain evidence="3">IBT 19713</strain>
    </source>
</reference>
<feature type="domain" description="Myb-like DNA-binding" evidence="2">
    <location>
        <begin position="16"/>
        <end position="62"/>
    </location>
</feature>
<reference evidence="3" key="1">
    <citation type="submission" date="2022-11" db="EMBL/GenBank/DDBJ databases">
        <authorList>
            <person name="Petersen C."/>
        </authorList>
    </citation>
    <scope>NUCLEOTIDE SEQUENCE</scope>
    <source>
        <strain evidence="3">IBT 19713</strain>
    </source>
</reference>
<dbReference type="Proteomes" id="UP001150941">
    <property type="component" value="Unassembled WGS sequence"/>
</dbReference>
<dbReference type="Pfam" id="PF22980">
    <property type="entry name" value="Myb_DNA-bind_8"/>
    <property type="match status" value="1"/>
</dbReference>